<evidence type="ECO:0000313" key="2">
    <source>
        <dbReference type="EMBL" id="KAJ3611503.1"/>
    </source>
</evidence>
<feature type="compositionally biased region" description="Polar residues" evidence="1">
    <location>
        <begin position="306"/>
        <end position="317"/>
    </location>
</feature>
<gene>
    <name evidence="2" type="ORF">NHX12_021518</name>
</gene>
<accession>A0A9Q0IVL8</accession>
<name>A0A9Q0IVL8_9TELE</name>
<dbReference type="Proteomes" id="UP001148018">
    <property type="component" value="Unassembled WGS sequence"/>
</dbReference>
<feature type="compositionally biased region" description="Basic and acidic residues" evidence="1">
    <location>
        <begin position="208"/>
        <end position="221"/>
    </location>
</feature>
<organism evidence="2 3">
    <name type="scientific">Muraenolepis orangiensis</name>
    <name type="common">Patagonian moray cod</name>
    <dbReference type="NCBI Taxonomy" id="630683"/>
    <lineage>
        <taxon>Eukaryota</taxon>
        <taxon>Metazoa</taxon>
        <taxon>Chordata</taxon>
        <taxon>Craniata</taxon>
        <taxon>Vertebrata</taxon>
        <taxon>Euteleostomi</taxon>
        <taxon>Actinopterygii</taxon>
        <taxon>Neopterygii</taxon>
        <taxon>Teleostei</taxon>
        <taxon>Neoteleostei</taxon>
        <taxon>Acanthomorphata</taxon>
        <taxon>Zeiogadaria</taxon>
        <taxon>Gadariae</taxon>
        <taxon>Gadiformes</taxon>
        <taxon>Muraenolepidoidei</taxon>
        <taxon>Muraenolepididae</taxon>
        <taxon>Muraenolepis</taxon>
    </lineage>
</organism>
<reference evidence="2" key="1">
    <citation type="submission" date="2022-07" db="EMBL/GenBank/DDBJ databases">
        <title>Chromosome-level genome of Muraenolepis orangiensis.</title>
        <authorList>
            <person name="Kim J."/>
        </authorList>
    </citation>
    <scope>NUCLEOTIDE SEQUENCE</scope>
    <source>
        <strain evidence="2">KU_S4_2022</strain>
        <tissue evidence="2">Muscle</tissue>
    </source>
</reference>
<keyword evidence="3" id="KW-1185">Reference proteome</keyword>
<feature type="compositionally biased region" description="Basic and acidic residues" evidence="1">
    <location>
        <begin position="1"/>
        <end position="10"/>
    </location>
</feature>
<dbReference type="PANTHER" id="PTHR22591:SF2">
    <property type="entry name" value="XIN ACTIN-BINDING REPEAT-CONTAINING PROTEIN 1"/>
    <property type="match status" value="1"/>
</dbReference>
<dbReference type="GO" id="GO:0005925">
    <property type="term" value="C:focal adhesion"/>
    <property type="evidence" value="ECO:0007669"/>
    <property type="project" value="TreeGrafter"/>
</dbReference>
<dbReference type="GO" id="GO:0051015">
    <property type="term" value="F:actin filament binding"/>
    <property type="evidence" value="ECO:0007669"/>
    <property type="project" value="TreeGrafter"/>
</dbReference>
<evidence type="ECO:0000256" key="1">
    <source>
        <dbReference type="SAM" id="MobiDB-lite"/>
    </source>
</evidence>
<dbReference type="EMBL" id="JANIIK010000037">
    <property type="protein sequence ID" value="KAJ3611503.1"/>
    <property type="molecule type" value="Genomic_DNA"/>
</dbReference>
<comment type="caution">
    <text evidence="2">The sequence shown here is derived from an EMBL/GenBank/DDBJ whole genome shotgun (WGS) entry which is preliminary data.</text>
</comment>
<dbReference type="GO" id="GO:0007015">
    <property type="term" value="P:actin filament organization"/>
    <property type="evidence" value="ECO:0007669"/>
    <property type="project" value="TreeGrafter"/>
</dbReference>
<feature type="region of interest" description="Disordered" evidence="1">
    <location>
        <begin position="283"/>
        <end position="319"/>
    </location>
</feature>
<evidence type="ECO:0000313" key="3">
    <source>
        <dbReference type="Proteomes" id="UP001148018"/>
    </source>
</evidence>
<protein>
    <submittedName>
        <fullName evidence="2">Uncharacterized protein</fullName>
    </submittedName>
</protein>
<feature type="region of interest" description="Disordered" evidence="1">
    <location>
        <begin position="180"/>
        <end position="224"/>
    </location>
</feature>
<dbReference type="OrthoDB" id="6129702at2759"/>
<sequence length="698" mass="77713">MSKDFQKAKVDPVPPRSDGHGPRGDGGYVHTPTMPPQPSKVMLHQQRQKCELKRLLKHTHPELKTLDGVMDEELEVLRLEAAEVNEYEGEVFSKRRMFENGAVSNPEGIPANNTPAEEGPAKRGEVPTTSALFGQSRVELQEGGTKVTMEVAEGPGGPELTAEREEQMVKVDVQSTRRMFERPVETSWSSPKKFQGKLQDMTGQGQDQKTKNDTCSKESKHTTKSSACIADFSESLNQERGMQATYENQCTSLNTSQCLPTSIEVHTSTSLFQNNPFITTSMEREQSHRATPQNSTSPDGDPTKASRATETSSTANVKNRAHLFESTPFDKIQHQNKEHIETTVERINGTLNSLYHFNAIHSHGSIIEVNETMLAKKAKYLLLQTGPKIHLDDVAEGGAQNFILQLLPRTKLKRQVVYLKEDNQGNVESIVVHSPVYQHQFTTNQDVEFKTANVVQLIEDMLIQDNSFSKGVLIQEDGDRSDVTVYSLFNYAAGDVKSYCPPRGHCMKPNKVEHTTGEDLRTNIHDISKGDVKSTISCLLASNEDQVVTEPFKHDVQMKGNVKLFRNCIEKGDYEYLKALHAEPTEQEPSGVYIEADGRIAENRLDAGGSQKATVQIHAQPNMLSANQSRVQSKSSDMCQDITDEERMSFDRCYGTSVQSESSTQEQQQICDLGIEAQGSTLCGDIHREDVIPQAEVT</sequence>
<feature type="region of interest" description="Disordered" evidence="1">
    <location>
        <begin position="1"/>
        <end position="47"/>
    </location>
</feature>
<feature type="region of interest" description="Disordered" evidence="1">
    <location>
        <begin position="102"/>
        <end position="127"/>
    </location>
</feature>
<feature type="compositionally biased region" description="Polar residues" evidence="1">
    <location>
        <begin position="289"/>
        <end position="298"/>
    </location>
</feature>
<dbReference type="PANTHER" id="PTHR22591">
    <property type="entry name" value="XIN"/>
    <property type="match status" value="1"/>
</dbReference>
<dbReference type="GO" id="GO:0001725">
    <property type="term" value="C:stress fiber"/>
    <property type="evidence" value="ECO:0007669"/>
    <property type="project" value="TreeGrafter"/>
</dbReference>
<dbReference type="AlphaFoldDB" id="A0A9Q0IVL8"/>
<dbReference type="InterPro" id="IPR030072">
    <property type="entry name" value="XIRP1/XIRP2"/>
</dbReference>
<proteinExistence type="predicted"/>